<feature type="domain" description="Transglycosylase SLT" evidence="2">
    <location>
        <begin position="640"/>
        <end position="755"/>
    </location>
</feature>
<dbReference type="InterPro" id="IPR008258">
    <property type="entry name" value="Transglycosylase_SLT_dom_1"/>
</dbReference>
<dbReference type="InterPro" id="IPR023346">
    <property type="entry name" value="Lysozyme-like_dom_sf"/>
</dbReference>
<dbReference type="SUPFAM" id="SSF48452">
    <property type="entry name" value="TPR-like"/>
    <property type="match status" value="2"/>
</dbReference>
<dbReference type="AlphaFoldDB" id="A0A7T0C3W3"/>
<dbReference type="InterPro" id="IPR011990">
    <property type="entry name" value="TPR-like_helical_dom_sf"/>
</dbReference>
<dbReference type="CDD" id="cd13401">
    <property type="entry name" value="Slt70-like"/>
    <property type="match status" value="1"/>
</dbReference>
<dbReference type="Gene3D" id="1.10.530.10">
    <property type="match status" value="1"/>
</dbReference>
<proteinExistence type="inferred from homology"/>
<dbReference type="GO" id="GO:0000270">
    <property type="term" value="P:peptidoglycan metabolic process"/>
    <property type="evidence" value="ECO:0007669"/>
    <property type="project" value="InterPro"/>
</dbReference>
<gene>
    <name evidence="3" type="ORF">G3M78_11305</name>
</gene>
<dbReference type="KEGG" id="nva:G3M78_11305"/>
<name>A0A7T0C3W3_9BACT</name>
<dbReference type="Pfam" id="PF01464">
    <property type="entry name" value="SLT"/>
    <property type="match status" value="1"/>
</dbReference>
<protein>
    <submittedName>
        <fullName evidence="3">Transglycosylase SLT domain-containing protein</fullName>
    </submittedName>
</protein>
<organism evidence="3 4">
    <name type="scientific">Candidatus Nitrohelix vancouverensis</name>
    <dbReference type="NCBI Taxonomy" id="2705534"/>
    <lineage>
        <taxon>Bacteria</taxon>
        <taxon>Pseudomonadati</taxon>
        <taxon>Nitrospinota/Tectimicrobiota group</taxon>
        <taxon>Nitrospinota</taxon>
        <taxon>Nitrospinia</taxon>
        <taxon>Nitrospinales</taxon>
        <taxon>Nitrospinaceae</taxon>
        <taxon>Candidatus Nitrohelix</taxon>
    </lineage>
</organism>
<dbReference type="SUPFAM" id="SSF53955">
    <property type="entry name" value="Lysozyme-like"/>
    <property type="match status" value="1"/>
</dbReference>
<dbReference type="PROSITE" id="PS00922">
    <property type="entry name" value="TRANSGLYCOSYLASE"/>
    <property type="match status" value="1"/>
</dbReference>
<dbReference type="GO" id="GO:0016020">
    <property type="term" value="C:membrane"/>
    <property type="evidence" value="ECO:0007669"/>
    <property type="project" value="InterPro"/>
</dbReference>
<dbReference type="GO" id="GO:0008933">
    <property type="term" value="F:peptidoglycan lytic transglycosylase activity"/>
    <property type="evidence" value="ECO:0007669"/>
    <property type="project" value="InterPro"/>
</dbReference>
<dbReference type="EMBL" id="CP048620">
    <property type="protein sequence ID" value="QPJ65947.1"/>
    <property type="molecule type" value="Genomic_DNA"/>
</dbReference>
<evidence type="ECO:0000313" key="3">
    <source>
        <dbReference type="EMBL" id="QPJ65947.1"/>
    </source>
</evidence>
<sequence>MKLPGIALAVWMFSICFVPQLFADHLDIYKSRDPFPFDKFPISDGYADLKSLDKERLSTLYSELRKSRADMKETEDKNLLALALGYILFLQENYHSAEKILKNQILGNFILQDYRLYILSLSQRRHAQESLANKNPQSAIRLLKNARDQLLLIHRNYPLSPFIDSIEEDLAKTDRELGDAFFATNNHKKAWQAYRRALMRSFPGNHEFVNQVALALADTYQAAGDWFETEDQYQFILRSNPSAEIIKALTERFQNHAETYKEQFPAFAPLTIQLNSLRIKLESSGNRLQSDKALPEKEIFRNFHTAKFENNGERLSQAAELRKEFAGDLEVDAITKSLIDGLKAELLDREWQSSHDPLLKTLSVQERYALGLGVWSRGMRDNAAVVFESITIDFPLEVSLTHKSLYFLGRIREDQERFDDALTYYRTLIQRYNSGPYTASSFFKLGWLERIRGKLAESETAFIEADRFFESPVYKGLLDVFPENKKYHASTLFWLSDVQKRLNKDALAKQTLADLEQKFPFDFYSLLNRERLDRLLPKEKTPPELLQRIPGLGDIDRKRLNRAEKLASIHLIDWARKELDSFSYQADSPEFMIYLAQLSARVDSYQNSMRIAWRTFESNPNDAHSMLALQFMFPKGFFEPIRKQAERHKLNPYFIASLIRQESAFTPAIKSSANAIGLMQLLPSTARRVAKNMGLPIPDEKDLSDPGVNIPIGSHYLNQLLEGLDNNAVFALAAYNAGPGKVRSWRRLRKDYDILEFMESIPYYETRDYVKKVLRNFILYRALYQERYSDGITDVLTGVRD</sequence>
<comment type="similarity">
    <text evidence="1">Belongs to the transglycosylase Slt family.</text>
</comment>
<evidence type="ECO:0000313" key="4">
    <source>
        <dbReference type="Proteomes" id="UP000594464"/>
    </source>
</evidence>
<reference evidence="4" key="1">
    <citation type="submission" date="2020-02" db="EMBL/GenBank/DDBJ databases">
        <title>Genomic and physiological characterization of two novel Nitrospinaceae genera.</title>
        <authorList>
            <person name="Mueller A.J."/>
            <person name="Jung M.-Y."/>
            <person name="Strachan C.R."/>
            <person name="Herbold C.W."/>
            <person name="Kirkegaard R.H."/>
            <person name="Daims H."/>
        </authorList>
    </citation>
    <scope>NUCLEOTIDE SEQUENCE [LARGE SCALE GENOMIC DNA]</scope>
</reference>
<evidence type="ECO:0000256" key="1">
    <source>
        <dbReference type="ARBA" id="ARBA00007734"/>
    </source>
</evidence>
<evidence type="ECO:0000259" key="2">
    <source>
        <dbReference type="Pfam" id="PF01464"/>
    </source>
</evidence>
<dbReference type="PANTHER" id="PTHR37423">
    <property type="entry name" value="SOLUBLE LYTIC MUREIN TRANSGLYCOSYLASE-RELATED"/>
    <property type="match status" value="1"/>
</dbReference>
<dbReference type="Proteomes" id="UP000594464">
    <property type="component" value="Chromosome"/>
</dbReference>
<dbReference type="Pfam" id="PF13432">
    <property type="entry name" value="TPR_16"/>
    <property type="match status" value="1"/>
</dbReference>
<dbReference type="Gene3D" id="1.25.40.10">
    <property type="entry name" value="Tetratricopeptide repeat domain"/>
    <property type="match status" value="2"/>
</dbReference>
<dbReference type="PANTHER" id="PTHR37423:SF2">
    <property type="entry name" value="MEMBRANE-BOUND LYTIC MUREIN TRANSGLYCOSYLASE C"/>
    <property type="match status" value="1"/>
</dbReference>
<accession>A0A7T0C3W3</accession>
<dbReference type="InterPro" id="IPR000189">
    <property type="entry name" value="Transglyc_AS"/>
</dbReference>